<dbReference type="EMBL" id="JAIWYP010000001">
    <property type="protein sequence ID" value="KAH3885640.1"/>
    <property type="molecule type" value="Genomic_DNA"/>
</dbReference>
<reference evidence="1" key="1">
    <citation type="journal article" date="2019" name="bioRxiv">
        <title>The Genome of the Zebra Mussel, Dreissena polymorpha: A Resource for Invasive Species Research.</title>
        <authorList>
            <person name="McCartney M.A."/>
            <person name="Auch B."/>
            <person name="Kono T."/>
            <person name="Mallez S."/>
            <person name="Zhang Y."/>
            <person name="Obille A."/>
            <person name="Becker A."/>
            <person name="Abrahante J.E."/>
            <person name="Garbe J."/>
            <person name="Badalamenti J.P."/>
            <person name="Herman A."/>
            <person name="Mangelson H."/>
            <person name="Liachko I."/>
            <person name="Sullivan S."/>
            <person name="Sone E.D."/>
            <person name="Koren S."/>
            <person name="Silverstein K.A.T."/>
            <person name="Beckman K.B."/>
            <person name="Gohl D.M."/>
        </authorList>
    </citation>
    <scope>NUCLEOTIDE SEQUENCE</scope>
    <source>
        <strain evidence="1">Duluth1</strain>
        <tissue evidence="1">Whole animal</tissue>
    </source>
</reference>
<evidence type="ECO:0000313" key="2">
    <source>
        <dbReference type="Proteomes" id="UP000828390"/>
    </source>
</evidence>
<name>A0A9D4N0N5_DREPO</name>
<reference evidence="1" key="2">
    <citation type="submission" date="2020-11" db="EMBL/GenBank/DDBJ databases">
        <authorList>
            <person name="McCartney M.A."/>
            <person name="Auch B."/>
            <person name="Kono T."/>
            <person name="Mallez S."/>
            <person name="Becker A."/>
            <person name="Gohl D.M."/>
            <person name="Silverstein K.A.T."/>
            <person name="Koren S."/>
            <person name="Bechman K.B."/>
            <person name="Herman A."/>
            <person name="Abrahante J.E."/>
            <person name="Garbe J."/>
        </authorList>
    </citation>
    <scope>NUCLEOTIDE SEQUENCE</scope>
    <source>
        <strain evidence="1">Duluth1</strain>
        <tissue evidence="1">Whole animal</tissue>
    </source>
</reference>
<sequence>MGKTCSDGELRNLFVFIEEHRFLLNEDRPSSAAARSWIICSTAFYLRDDLRPLLSAQGQEGFAC</sequence>
<organism evidence="1 2">
    <name type="scientific">Dreissena polymorpha</name>
    <name type="common">Zebra mussel</name>
    <name type="synonym">Mytilus polymorpha</name>
    <dbReference type="NCBI Taxonomy" id="45954"/>
    <lineage>
        <taxon>Eukaryota</taxon>
        <taxon>Metazoa</taxon>
        <taxon>Spiralia</taxon>
        <taxon>Lophotrochozoa</taxon>
        <taxon>Mollusca</taxon>
        <taxon>Bivalvia</taxon>
        <taxon>Autobranchia</taxon>
        <taxon>Heteroconchia</taxon>
        <taxon>Euheterodonta</taxon>
        <taxon>Imparidentia</taxon>
        <taxon>Neoheterodontei</taxon>
        <taxon>Myida</taxon>
        <taxon>Dreissenoidea</taxon>
        <taxon>Dreissenidae</taxon>
        <taxon>Dreissena</taxon>
    </lineage>
</organism>
<protein>
    <submittedName>
        <fullName evidence="1">Uncharacterized protein</fullName>
    </submittedName>
</protein>
<gene>
    <name evidence="1" type="ORF">DPMN_009635</name>
</gene>
<evidence type="ECO:0000313" key="1">
    <source>
        <dbReference type="EMBL" id="KAH3885640.1"/>
    </source>
</evidence>
<accession>A0A9D4N0N5</accession>
<dbReference type="Proteomes" id="UP000828390">
    <property type="component" value="Unassembled WGS sequence"/>
</dbReference>
<proteinExistence type="predicted"/>
<keyword evidence="2" id="KW-1185">Reference proteome</keyword>
<dbReference type="AlphaFoldDB" id="A0A9D4N0N5"/>
<comment type="caution">
    <text evidence="1">The sequence shown here is derived from an EMBL/GenBank/DDBJ whole genome shotgun (WGS) entry which is preliminary data.</text>
</comment>